<name>A0A7J7NYV1_9MAGN</name>
<gene>
    <name evidence="1" type="ORF">GIB67_024875</name>
</gene>
<evidence type="ECO:0000313" key="1">
    <source>
        <dbReference type="EMBL" id="KAF6172253.1"/>
    </source>
</evidence>
<accession>A0A7J7NYV1</accession>
<proteinExistence type="predicted"/>
<dbReference type="OrthoDB" id="201720at2759"/>
<comment type="caution">
    <text evidence="1">The sequence shown here is derived from an EMBL/GenBank/DDBJ whole genome shotgun (WGS) entry which is preliminary data.</text>
</comment>
<reference evidence="1 2" key="1">
    <citation type="journal article" date="2020" name="IScience">
        <title>Genome Sequencing of the Endangered Kingdonia uniflora (Circaeasteraceae, Ranunculales) Reveals Potential Mechanisms of Evolutionary Specialization.</title>
        <authorList>
            <person name="Sun Y."/>
            <person name="Deng T."/>
            <person name="Zhang A."/>
            <person name="Moore M.J."/>
            <person name="Landis J.B."/>
            <person name="Lin N."/>
            <person name="Zhang H."/>
            <person name="Zhang X."/>
            <person name="Huang J."/>
            <person name="Zhang X."/>
            <person name="Sun H."/>
            <person name="Wang H."/>
        </authorList>
    </citation>
    <scope>NUCLEOTIDE SEQUENCE [LARGE SCALE GENOMIC DNA]</scope>
    <source>
        <strain evidence="1">TB1705</strain>
        <tissue evidence="1">Leaf</tissue>
    </source>
</reference>
<sequence>MEEVRGLRLKRYIKSAKTMDENSGEASEMPEITSSIPFLPRIVIVRNIYEILDMALYLKSFRSGMSP</sequence>
<evidence type="ECO:0000313" key="2">
    <source>
        <dbReference type="Proteomes" id="UP000541444"/>
    </source>
</evidence>
<dbReference type="AlphaFoldDB" id="A0A7J7NYV1"/>
<organism evidence="1 2">
    <name type="scientific">Kingdonia uniflora</name>
    <dbReference type="NCBI Taxonomy" id="39325"/>
    <lineage>
        <taxon>Eukaryota</taxon>
        <taxon>Viridiplantae</taxon>
        <taxon>Streptophyta</taxon>
        <taxon>Embryophyta</taxon>
        <taxon>Tracheophyta</taxon>
        <taxon>Spermatophyta</taxon>
        <taxon>Magnoliopsida</taxon>
        <taxon>Ranunculales</taxon>
        <taxon>Circaeasteraceae</taxon>
        <taxon>Kingdonia</taxon>
    </lineage>
</organism>
<protein>
    <submittedName>
        <fullName evidence="1">Uncharacterized protein</fullName>
    </submittedName>
</protein>
<dbReference type="Proteomes" id="UP000541444">
    <property type="component" value="Unassembled WGS sequence"/>
</dbReference>
<dbReference type="EMBL" id="JACGCM010000440">
    <property type="protein sequence ID" value="KAF6172253.1"/>
    <property type="molecule type" value="Genomic_DNA"/>
</dbReference>
<keyword evidence="2" id="KW-1185">Reference proteome</keyword>